<evidence type="ECO:0000313" key="5">
    <source>
        <dbReference type="EMBL" id="JAH77133.1"/>
    </source>
</evidence>
<keyword evidence="2" id="KW-0675">Receptor</keyword>
<dbReference type="AlphaFoldDB" id="A0A0E9VIS0"/>
<feature type="domain" description="Growth hormone/erythropoietin receptor ligand binding" evidence="4">
    <location>
        <begin position="3"/>
        <end position="57"/>
    </location>
</feature>
<dbReference type="SUPFAM" id="SSF49265">
    <property type="entry name" value="Fibronectin type III"/>
    <property type="match status" value="1"/>
</dbReference>
<dbReference type="Gene3D" id="2.60.40.10">
    <property type="entry name" value="Immunoglobulins"/>
    <property type="match status" value="1"/>
</dbReference>
<reference evidence="5" key="1">
    <citation type="submission" date="2014-11" db="EMBL/GenBank/DDBJ databases">
        <authorList>
            <person name="Amaro Gonzalez C."/>
        </authorList>
    </citation>
    <scope>NUCLEOTIDE SEQUENCE</scope>
</reference>
<dbReference type="InterPro" id="IPR013783">
    <property type="entry name" value="Ig-like_fold"/>
</dbReference>
<organism evidence="5">
    <name type="scientific">Anguilla anguilla</name>
    <name type="common">European freshwater eel</name>
    <name type="synonym">Muraena anguilla</name>
    <dbReference type="NCBI Taxonomy" id="7936"/>
    <lineage>
        <taxon>Eukaryota</taxon>
        <taxon>Metazoa</taxon>
        <taxon>Chordata</taxon>
        <taxon>Craniata</taxon>
        <taxon>Vertebrata</taxon>
        <taxon>Euteleostomi</taxon>
        <taxon>Actinopterygii</taxon>
        <taxon>Neopterygii</taxon>
        <taxon>Teleostei</taxon>
        <taxon>Anguilliformes</taxon>
        <taxon>Anguillidae</taxon>
        <taxon>Anguilla</taxon>
    </lineage>
</organism>
<dbReference type="InterPro" id="IPR015152">
    <property type="entry name" value="Growth/epo_recpt_lig-bind"/>
</dbReference>
<dbReference type="InterPro" id="IPR036116">
    <property type="entry name" value="FN3_sf"/>
</dbReference>
<keyword evidence="1" id="KW-0732">Signal</keyword>
<sequence length="82" mass="9528">MMKRSLCNLTQQKMDNTTIVHICSFPPFDVYLFTLIHIRVVETSTNTTIYRRNISVEDQGQCLLQSDQCVVAKVLYSREEVN</sequence>
<dbReference type="Pfam" id="PF09067">
    <property type="entry name" value="EpoR_lig-bind"/>
    <property type="match status" value="1"/>
</dbReference>
<reference evidence="5" key="2">
    <citation type="journal article" date="2015" name="Fish Shellfish Immunol.">
        <title>Early steps in the European eel (Anguilla anguilla)-Vibrio vulnificus interaction in the gills: Role of the RtxA13 toxin.</title>
        <authorList>
            <person name="Callol A."/>
            <person name="Pajuelo D."/>
            <person name="Ebbesson L."/>
            <person name="Teles M."/>
            <person name="MacKenzie S."/>
            <person name="Amaro C."/>
        </authorList>
    </citation>
    <scope>NUCLEOTIDE SEQUENCE</scope>
</reference>
<evidence type="ECO:0000259" key="4">
    <source>
        <dbReference type="Pfam" id="PF09067"/>
    </source>
</evidence>
<accession>A0A0E9VIS0</accession>
<evidence type="ECO:0000256" key="1">
    <source>
        <dbReference type="ARBA" id="ARBA00022729"/>
    </source>
</evidence>
<evidence type="ECO:0000256" key="2">
    <source>
        <dbReference type="ARBA" id="ARBA00023170"/>
    </source>
</evidence>
<evidence type="ECO:0000256" key="3">
    <source>
        <dbReference type="ARBA" id="ARBA00023180"/>
    </source>
</evidence>
<name>A0A0E9VIS0_ANGAN</name>
<protein>
    <recommendedName>
        <fullName evidence="4">Growth hormone/erythropoietin receptor ligand binding domain-containing protein</fullName>
    </recommendedName>
</protein>
<proteinExistence type="predicted"/>
<keyword evidence="3" id="KW-0325">Glycoprotein</keyword>
<dbReference type="EMBL" id="GBXM01031444">
    <property type="protein sequence ID" value="JAH77133.1"/>
    <property type="molecule type" value="Transcribed_RNA"/>
</dbReference>